<sequence>MSRVFDTPRYKHQTLSRVALTLGFREGGFDDIIPLFSNEAIRGMKHGSRAFLCGCLNLNMAFWSDPRDPDEDEYDDEELFMRYSYLDGVQKSDAQLMGRFKGTADLLHGIITRCKPKKIYTDDEAMMRFVHGYLSGKYLAKTSPSCVKRWNLAAVLAREIAGTSSLACRHGNNVLEVLIKKVSLPNTACKTWERMTAWAEGMEKLRMSSMTPKVHEAHEAHREKPWNINPKDFRCTGSYAENNLGCDALYRCHGLFLLSYGEDLYIFDHSSMIQVQLLSRAWEGTFNYATNYRKCGNLGLETDNFLRALEGAVSWLCNALVTTNFNMSLARSMKQSVALMQNELHKHSEHLETNTEQKSANLREAIAGILPLDSYWHDHLSNAGISDRAKMDLANLYYNLPSPDADLESLWKKGAEIMCNASTADPEIWKLFMNYSKALDFCKLTAMIKEVPKHRKKEGYEFEESQWFKSCLKGKMRLPPDEEMGNVWIYHHFEFQNTLSEWYWEAGDVTHVHADLANYTDQLKATSLTREDCNELLYAMDYAPLLSKKYSPSEVLDRVCTGKKCWDSIALMAAKSENTKPGAKVRETWSGDDVTRELTSCYDRQAIPLGSMYRGMVSRKPPVKVDAMFDRIADLTTKPREYKTIIISNDVSGWSPQGDRKAWAEHHDYVVHTSDCPEGFNLLKIWSGISSVLSRRGFLAVEKLQTGLFQGWTGTCDTTLNIHASLFCVRAGKRAGYLDEEDVATTAGLIDDAMQGLEFKEGTTVERAQNAADRHFETTCRMWKGLAAEIDQVKTLYSSIKVIFLNRLYCEGAEVLTPMKVYARVDRELTRRFSTVYEQVDTILGGFRSASERGADPMVCYIMAIYRSLDLIIQSSRGCIHGNLDVMEIVNAAFAPRGLGGWGLPHMTGWLTQESQDKLTAYLGVIFSLNEYMMESGTVTRLSSYIYKTLNQTLAEATVEGILDSPRDVRVGSLVGLSGAVLEKVKREMAQRAKSPIFRAALNSNSSEVYRDAMMRALKSCTFDASVLEVIGSITPRAQISALVDRAHRNDLTASLLPYRVKSSLSKVVQANNRAAIGHLFAIQTPDLAPMREYIRFEVFQTASAIRERYYEENGLSITNHTLPDYGTLLTRSHSTHAYILALEKKGITSHCSDLGDDDHRRYRNMYDGIPEGGKMRAPRSRGVYSFDGETSRALTPGQRAFRKAGILGAHVDSRGGDGASVVSLCLAQWGIMNATPAVRVTVQPGTSLKRVSLKTSHRTHSIACFPNAQGIIAVDTVPLGRYLSENSTNTDFMSFATAARALGLIEVACGVIPRDGLVYGASFGSFPLTNDDVARVHDEETFREALRTINEDAPEWVRDEASTIVLASASHVMPGDDDVEVEYVKGGVGITHEIRGPVMAVGSICLMLSSGIQAAPSRIATRKRKAAKVDESEGRHVRDAATSYRKYRESLGDQEGALLMFMEQILHNMPKRVPLPLVLARWQEVGAVLEASVPNWATALENSIQCVKNLGAPLGAYAAAKITGRSYHGRILARGINEDRAEAATLCAHAYLAVHGRPSVKETYNCLAMLGFGYINRCWRVAAQRRQCRKENSSYGASSRIIGMMYAQISNVAGKEPGKETLMRAMAAGLETGLASETNGGNISIHVCTEEELVDEVKTKAYAVRVSSYIARHAGLDMQSRLVVEKDIEQVLADIRVLGTKYVLPRPALALGGGQAEDFVAALPDVSDMFVQPIQMEPIEDETADIPVDMFNHCVEYYLYTERGAVALRTYRDTGVLPEGWRFNPGAVDLEEVNNWMEEEREYEAGQHGDEVEL</sequence>
<evidence type="ECO:0000313" key="2">
    <source>
        <dbReference type="Proteomes" id="UP000217796"/>
    </source>
</evidence>
<proteinExistence type="predicted"/>
<dbReference type="KEGG" id="vg:30855514"/>
<dbReference type="RefSeq" id="YP_009337847.1">
    <property type="nucleotide sequence ID" value="NC_033282.1"/>
</dbReference>
<dbReference type="EMBL" id="KX883992">
    <property type="protein sequence ID" value="APG78069.1"/>
    <property type="molecule type" value="Genomic_RNA"/>
</dbReference>
<organism evidence="1 2">
    <name type="scientific">Hubei qinvirus-like virus 1</name>
    <dbReference type="NCBI Taxonomy" id="1938657"/>
    <lineage>
        <taxon>Viruses</taxon>
        <taxon>Riboviria</taxon>
        <taxon>Orthornavirae</taxon>
        <taxon>Negarnaviricota</taxon>
        <taxon>Haploviricotina</taxon>
        <taxon>Chunqiuviricetes</taxon>
        <taxon>Muvirales</taxon>
        <taxon>Qinviridae</taxon>
        <taxon>Yingvirus</taxon>
        <taxon>Yingvirus hubeiense</taxon>
    </lineage>
</organism>
<accession>A0A1L3KL69</accession>
<name>A0A1L3KL69_9VIRU</name>
<keyword evidence="2" id="KW-1185">Reference proteome</keyword>
<keyword evidence="1" id="KW-0696">RNA-directed RNA polymerase</keyword>
<reference evidence="1 2" key="1">
    <citation type="journal article" date="2016" name="Nature">
        <title>Redefining the invertebrate RNA virosphere.</title>
        <authorList>
            <person name="Shi M."/>
            <person name="Lin X.D."/>
            <person name="Tian J.H."/>
            <person name="Chen L.J."/>
            <person name="Chen X."/>
            <person name="Li C.X."/>
            <person name="Qin X.C."/>
            <person name="Li J."/>
            <person name="Cao J.P."/>
            <person name="Eden J.S."/>
            <person name="Buchmann J."/>
            <person name="Wang W."/>
            <person name="Xu J."/>
            <person name="Holmes E.C."/>
            <person name="Zhang Y.Z."/>
        </authorList>
    </citation>
    <scope>NUCLEOTIDE SEQUENCE [LARGE SCALE GENOMIC DNA]</scope>
    <source>
        <strain evidence="1 2">SCM49583</strain>
    </source>
</reference>
<keyword evidence="1" id="KW-0548">Nucleotidyltransferase</keyword>
<protein>
    <submittedName>
        <fullName evidence="1">RNA-dependent RNA polymerase</fullName>
    </submittedName>
</protein>
<dbReference type="GO" id="GO:0003968">
    <property type="term" value="F:RNA-directed RNA polymerase activity"/>
    <property type="evidence" value="ECO:0007669"/>
    <property type="project" value="UniProtKB-KW"/>
</dbReference>
<evidence type="ECO:0000313" key="1">
    <source>
        <dbReference type="EMBL" id="APG78069.1"/>
    </source>
</evidence>
<dbReference type="Proteomes" id="UP000217796">
    <property type="component" value="Genome"/>
</dbReference>
<keyword evidence="1" id="KW-0808">Transferase</keyword>
<dbReference type="GeneID" id="30855514"/>